<dbReference type="EMBL" id="BSDC01000001">
    <property type="protein sequence ID" value="GLH66887.1"/>
    <property type="molecule type" value="Genomic_DNA"/>
</dbReference>
<evidence type="ECO:0000313" key="2">
    <source>
        <dbReference type="EMBL" id="GLH66887.1"/>
    </source>
</evidence>
<evidence type="ECO:0008006" key="4">
    <source>
        <dbReference type="Google" id="ProtNLM"/>
    </source>
</evidence>
<organism evidence="2 3">
    <name type="scientific">Geothrix edaphica</name>
    <dbReference type="NCBI Taxonomy" id="2927976"/>
    <lineage>
        <taxon>Bacteria</taxon>
        <taxon>Pseudomonadati</taxon>
        <taxon>Acidobacteriota</taxon>
        <taxon>Holophagae</taxon>
        <taxon>Holophagales</taxon>
        <taxon>Holophagaceae</taxon>
        <taxon>Geothrix</taxon>
    </lineage>
</organism>
<keyword evidence="3" id="KW-1185">Reference proteome</keyword>
<gene>
    <name evidence="2" type="ORF">GETHED_12510</name>
</gene>
<feature type="signal peptide" evidence="1">
    <location>
        <begin position="1"/>
        <end position="23"/>
    </location>
</feature>
<dbReference type="PROSITE" id="PS51257">
    <property type="entry name" value="PROKAR_LIPOPROTEIN"/>
    <property type="match status" value="1"/>
</dbReference>
<dbReference type="Proteomes" id="UP001165044">
    <property type="component" value="Unassembled WGS sequence"/>
</dbReference>
<accession>A0ABQ5PWY0</accession>
<protein>
    <recommendedName>
        <fullName evidence="4">Carboxypeptidase regulatory-like domain-containing protein</fullName>
    </recommendedName>
</protein>
<dbReference type="Gene3D" id="2.60.40.1080">
    <property type="match status" value="1"/>
</dbReference>
<feature type="chain" id="PRO_5045752794" description="Carboxypeptidase regulatory-like domain-containing protein" evidence="1">
    <location>
        <begin position="24"/>
        <end position="118"/>
    </location>
</feature>
<keyword evidence="1" id="KW-0732">Signal</keyword>
<proteinExistence type="predicted"/>
<name>A0ABQ5PWY0_9BACT</name>
<reference evidence="2" key="1">
    <citation type="journal article" date="2023" name="Antonie Van Leeuwenhoek">
        <title>Mesoterricola silvestris gen. nov., sp. nov., Mesoterricola sediminis sp. nov., Geothrix oryzae sp. nov., Geothrix edaphica sp. nov., Geothrix rubra sp. nov., and Geothrix limicola sp. nov., six novel members of Acidobacteriota isolated from soils.</title>
        <authorList>
            <person name="Itoh H."/>
            <person name="Sugisawa Y."/>
            <person name="Mise K."/>
            <person name="Xu Z."/>
            <person name="Kuniyasu M."/>
            <person name="Ushijima N."/>
            <person name="Kawano K."/>
            <person name="Kobayashi E."/>
            <person name="Shiratori Y."/>
            <person name="Masuda Y."/>
            <person name="Senoo K."/>
        </authorList>
    </citation>
    <scope>NUCLEOTIDE SEQUENCE</scope>
    <source>
        <strain evidence="2">Red802</strain>
    </source>
</reference>
<sequence>MLKRSLPFSTLLLALACTAPGDAVPAKPAEPFKPFLSLRPVAVSLAKGATQAFQAEINYPEGMRYMRQPVAWRVVEPEGGTIDGAGLYTAPATAGTYHVQVKREDFPEVSATATVAVK</sequence>
<comment type="caution">
    <text evidence="2">The sequence shown here is derived from an EMBL/GenBank/DDBJ whole genome shotgun (WGS) entry which is preliminary data.</text>
</comment>
<evidence type="ECO:0000313" key="3">
    <source>
        <dbReference type="Proteomes" id="UP001165044"/>
    </source>
</evidence>
<evidence type="ECO:0000256" key="1">
    <source>
        <dbReference type="SAM" id="SignalP"/>
    </source>
</evidence>
<dbReference type="RefSeq" id="WP_285607585.1">
    <property type="nucleotide sequence ID" value="NZ_BSDC01000001.1"/>
</dbReference>